<evidence type="ECO:0000313" key="2">
    <source>
        <dbReference type="Proteomes" id="UP000887565"/>
    </source>
</evidence>
<dbReference type="SUPFAM" id="SSF56672">
    <property type="entry name" value="DNA/RNA polymerases"/>
    <property type="match status" value="1"/>
</dbReference>
<feature type="domain" description="Reverse transcriptase/retrotransposon-derived protein RNase H-like" evidence="1">
    <location>
        <begin position="4"/>
        <end position="68"/>
    </location>
</feature>
<dbReference type="Pfam" id="PF17919">
    <property type="entry name" value="RT_RNaseH_2"/>
    <property type="match status" value="1"/>
</dbReference>
<organism evidence="2 3">
    <name type="scientific">Romanomermis culicivorax</name>
    <name type="common">Nematode worm</name>
    <dbReference type="NCBI Taxonomy" id="13658"/>
    <lineage>
        <taxon>Eukaryota</taxon>
        <taxon>Metazoa</taxon>
        <taxon>Ecdysozoa</taxon>
        <taxon>Nematoda</taxon>
        <taxon>Enoplea</taxon>
        <taxon>Dorylaimia</taxon>
        <taxon>Mermithida</taxon>
        <taxon>Mermithoidea</taxon>
        <taxon>Mermithidae</taxon>
        <taxon>Romanomermis</taxon>
    </lineage>
</organism>
<dbReference type="WBParaSite" id="nRc.2.0.1.t27208-RA">
    <property type="protein sequence ID" value="nRc.2.0.1.t27208-RA"/>
    <property type="gene ID" value="nRc.2.0.1.g27208"/>
</dbReference>
<dbReference type="Proteomes" id="UP000887565">
    <property type="component" value="Unplaced"/>
</dbReference>
<dbReference type="AlphaFoldDB" id="A0A915JM71"/>
<proteinExistence type="predicted"/>
<keyword evidence="2" id="KW-1185">Reference proteome</keyword>
<accession>A0A915JM71</accession>
<protein>
    <submittedName>
        <fullName evidence="3">Reverse transcriptase/retrotransposon-derived protein RNase H-like domain-containing protein</fullName>
    </submittedName>
</protein>
<dbReference type="InterPro" id="IPR041577">
    <property type="entry name" value="RT_RNaseH_2"/>
</dbReference>
<evidence type="ECO:0000313" key="3">
    <source>
        <dbReference type="WBParaSite" id="nRc.2.0.1.t27208-RA"/>
    </source>
</evidence>
<sequence length="68" mass="7735">MSSPFLCYPMYDGKAQFIIQTDASTTAISVILYQESGEDQWVIAYNSRILTHAKTCYSTMERECLTIV</sequence>
<evidence type="ECO:0000259" key="1">
    <source>
        <dbReference type="Pfam" id="PF17919"/>
    </source>
</evidence>
<reference evidence="3" key="1">
    <citation type="submission" date="2022-11" db="UniProtKB">
        <authorList>
            <consortium name="WormBaseParasite"/>
        </authorList>
    </citation>
    <scope>IDENTIFICATION</scope>
</reference>
<dbReference type="InterPro" id="IPR043502">
    <property type="entry name" value="DNA/RNA_pol_sf"/>
</dbReference>
<name>A0A915JM71_ROMCU</name>